<comment type="caution">
    <text evidence="3">The sequence shown here is derived from an EMBL/GenBank/DDBJ whole genome shotgun (WGS) entry which is preliminary data.</text>
</comment>
<dbReference type="Proteomes" id="UP000231092">
    <property type="component" value="Unassembled WGS sequence"/>
</dbReference>
<feature type="compositionally biased region" description="Acidic residues" evidence="1">
    <location>
        <begin position="45"/>
        <end position="54"/>
    </location>
</feature>
<dbReference type="InterPro" id="IPR006626">
    <property type="entry name" value="PbH1"/>
</dbReference>
<keyword evidence="2" id="KW-0732">Signal</keyword>
<feature type="chain" id="PRO_5039099624" evidence="2">
    <location>
        <begin position="23"/>
        <end position="4202"/>
    </location>
</feature>
<organism evidence="3 4">
    <name type="scientific">[Clostridium] celerecrescens 18A</name>
    <dbReference type="NCBI Taxonomy" id="1286362"/>
    <lineage>
        <taxon>Bacteria</taxon>
        <taxon>Bacillati</taxon>
        <taxon>Bacillota</taxon>
        <taxon>Clostridia</taxon>
        <taxon>Lachnospirales</taxon>
        <taxon>Lachnospiraceae</taxon>
        <taxon>Lacrimispora</taxon>
    </lineage>
</organism>
<evidence type="ECO:0000256" key="1">
    <source>
        <dbReference type="SAM" id="MobiDB-lite"/>
    </source>
</evidence>
<feature type="region of interest" description="Disordered" evidence="1">
    <location>
        <begin position="40"/>
        <end position="84"/>
    </location>
</feature>
<accession>A0A2M8Z5N6</accession>
<dbReference type="EMBL" id="PGET01000001">
    <property type="protein sequence ID" value="PJJ28751.1"/>
    <property type="molecule type" value="Genomic_DNA"/>
</dbReference>
<proteinExistence type="predicted"/>
<feature type="signal peptide" evidence="2">
    <location>
        <begin position="1"/>
        <end position="22"/>
    </location>
</feature>
<dbReference type="SMART" id="SM00710">
    <property type="entry name" value="PbH1"/>
    <property type="match status" value="20"/>
</dbReference>
<feature type="region of interest" description="Disordered" evidence="1">
    <location>
        <begin position="169"/>
        <end position="190"/>
    </location>
</feature>
<evidence type="ECO:0000256" key="2">
    <source>
        <dbReference type="SAM" id="SignalP"/>
    </source>
</evidence>
<gene>
    <name evidence="3" type="ORF">H171_2272</name>
</gene>
<reference evidence="3 4" key="1">
    <citation type="submission" date="2017-11" db="EMBL/GenBank/DDBJ databases">
        <title>Understudied soil microbes with underappreciated capabilities: Untangling the Clostridium saccharolyticum group.</title>
        <authorList>
            <person name="Leschine S."/>
        </authorList>
    </citation>
    <scope>NUCLEOTIDE SEQUENCE [LARGE SCALE GENOMIC DNA]</scope>
    <source>
        <strain evidence="3 4">18A</strain>
    </source>
</reference>
<dbReference type="RefSeq" id="WP_100305216.1">
    <property type="nucleotide sequence ID" value="NZ_PGET01000001.1"/>
</dbReference>
<name>A0A2M8Z5N6_9FIRM</name>
<sequence length="4202" mass="450999">MTQFKRFAAFLLCFLMIFPTQELMILAETTSMEYERIEEMPSSDITEDGADPMEETQAPEPVEDETDRVEETLPSGPMEDGTDRIEETLPLEPMEDGTDRIEETLPLEPVEDGTDRIEETLPLEPIEGGGGRIKETLPLEPLDDDGYAIYWNPGGQLPAELATASNATATASNATPSRAKMGKDTANGLSPAKPVKTLAKAIERTKELMEKEGLDSSDITIYAMNPMEVADGELYVLNAGNIRIASWPERPYESDALFYVNGGQLTLMNALLEAEDPAYEPDETELVYVRGGVLQMGQNVNINGCVVMDYRSELEDIEWKEDTASPSNAVDTDHTAAVENERIEKTLPLQPLASTVSQAKETGKTSFHIDDYSLDTDEENVELMVDKMSVSTWRDPMIELMEGFDGGGGEYLLEVKDDGKAESQELVTTLYADDATEDEFLGYFTLAGSDNWNLQVETTAAAQLRDTGSENNIMSRSFPFEEDTLTSKILIASRSLGEAKVIYWNPGAAMTIDGESYPAGDDVLYDGSNPRAPLKTWRAAAEEAKKSNGIVVAMRSLNLGDENAGQYLEQLPGGEFYLASAEASLITPLGTWNSTAQPAIIVPENKALIVENLYLGGMYDNSGNETEAQTILVNEGDLIIEKNVRTEEKGYIQINAFLDLANHPVQVCSVDSIHDGDLRIFFGGINKNVAYRYVDVVIPGGDLKSSITDDADPIAKADSVGQALLGRMKLHSTNRSVANGGLSSIDWSLRQDTVEDDSIVNAQNIELYAVYYFDGIYIDGVDGDDRNYGASCDYPVKTWARARAIWQDEMAKSLQARQDASGMALDKIEADYPMPEVIYICNTVTVDTASEPEWELETRYDYAKGTDVKTEVVSHIDKIASQGEGNTVPRHEVPKNLIKITGSGVLSIRNVFIRNMVDDTDSVTIKVEAGGTLNLRGETTLNGTRLKSTGFDQKDLTLGNHITVTGGSRFVMEPDWTGSIENREQGVVAAGSSTTVEMNNGFIQKNNSYRADYYTAGITTHKAGGGVVLSDGARFTMNGGTITGNQTYQYGAGVYLVDAGTSFIMNKGKITGNSILTYQISGTNSTVLFSKGVGIFADTGTIVNIGDGDGEQEDTVISNNKSYFAYGTGIYTNGSLNIDHAAISDNEAGGVYKSYTNVNLGVGIYVGADGKLAMNSGLVNGNHGAFTTYGYVKGVGIYIDAGTNSHTITGSSITANQTGYEYFTDSDVYNYNQGGGIYLAGGNTLTITDTTVSNNRAGRGGGIYAYGSSGKDIALTLKESIIEENEARSSRASSYGDTGGIYFYGYGTLTLEDGTKIVNNSATVSTGGLYIGGASVTSAHTYMMATTPGAIEISGNKITNTGSYGTYGGGITHSGGSWHAENVWISNNEAVTQGGGIYSSSSTSYSYFRNMMISDNRAGDGAALAINSGRYYMKDSSITDNTATNRGGGIYTSSTSAYVYLSESEDGKFEIKDNYADYGGGIAITTGYSFMMDISGPIQNSAAVQGSNFYLSGYAYIDIFKGHFKQPVPSKQVEGVYNIYIDDTSTSTYSKNFDFSKVTADKKEGADPDVIFLNSGSSFLTELAAPSDDNAAYGAFPIDLNKEVFQSGSVVLKPLGNAVTRAMMEPNADLSGSVQVNRPYPALLSAMGNLDHFRGGELPRRSVLGGFRDAVYPTRTNVIIVGQGVYLAGFKSDGTGGNDSNGGTSPADAVATFDKAKEVLQKRINETALHESTLPEEEREGFAPFIYICGQVDINANESWELNYEDPLYTDVNEYYAIAEVRNGTQVYEPQVRRFASFVRQPMIKVGNGSNAVSFTTGRLIIDGMADTVVLADQSSYSPVIYGSAGTLVTLTGDSMIRNNYYSALDIYGEVTLSGENGEVNKQLYNNQSQYTVRLYGSAKMSMLGEAKIITDNTVEKVTSFSGYAIWMGGANVSVSMEGNSAIMQGPGSTLLNSYLIYSTYANTSVQMKGNARLEVGNAVSGVIYFSGSDSSVDMTEDASIATMGGANWQYGIYGCANFSLTMSDRANITYGGYRSTTTYGVYLSPTSTTTASVKMQDHAAIILDGTATGTSYWFYGILVNNGISPKIELLNNSRITGNPNIISLTCGIITNSSSAKDVRILLNMEADGSEEESASITDMSHGIYLGAAENSTVSMGKKALITGGTDGIYLTGRSSATSTANILMKDYSRIYKTTYGIYFYQVNSSPINIRMENHAAIEQNNMGIAEATVTGSTSYGASQVNVEMFGDSRISGNSSSGIQLVHTQSNWSESTGYQKITLNDNAMIGGSNYYSSTDAASGNQGAGIYANGPVQVTMNGTAKISGNGTTVNNGSTASSGIYLTRSTTASYHRAGTARITLNDLASICDNKGGGVYAATIGDSTTSYHNEVIIELNGMKDDGSFSTPSIQGNTDAVYLGADAILRLKGEALVKISDSPYASSSYVARAIDNYGYIELDGRSTVEGLIYMNNSIKPITMTHAATGQAPKYNLHLVEGFAGKTVVQPDMVGITDLTGAGSQLAYFHKTSADGMAAMRPIVELSPNLVLLGENNVYLSGSGNDANSGNTPSTAVKTFKRARELLRGGGYYTTGANIIICTSTVNVLAEDDDWSFDPGGFVTNSLSGNRWQPLVTRYEGYGGILITLYDSTSTVYASTVTFKDITIDGGSANGIVLTTALNDQLLMIGRGRTAVLGEGAVFQNNKAVTTTYSDYSALGVKVYGGTLEMNGGTIRNIVRQTSGTFSNYWFASAAMVQGVSTAYPGNLIMKSGQIINNELNAPNAQGTSARIGTIYIHSTTSAPSGMEMRGGLIENNKVVSRDTNPGAAGAIVNYDGAVTISGGIIRGNEGGCGSAIFHQGINSTSQLIFSGGQISSNTTNATGQQSINKYSPIFVMQKGFELCGGGADISDSIYLYQTLSAIKVSDHIYQTGRSYRVYLNQGTSYFRKGSVVVEPDGNKVTNVGSYLPYFDVRSNPYVLDRGRTSNLAGNVSGVKEEQCLILMKAVYLDSVNGKDTNTGLKPSQAVKSFTKAKSVGVLTTHGTTEHYVIYVCGKATNTSSESVWTLPETAYMCRYTGFPVYESDGTETPELERAYYGYLIQPDYNLTFKDIPIQGRRSTDSTVSNGDSLVNILTGISVTVESGAVFLNNNNSGNYIAEDGFVDNLSSKGGAFQVAERGILTIDGGEIKGNNATYGSAIYLNASESNPSSFGQLHLTGSPVISGKVYLNGTANATSAYIQPDAAYVPSSALQVSVSNDYNGRPLIRYKDGTVPGETELKYYSFDDAIKALYDIVNNSSNASILELSLRRVIYLDGQNGSDDLGHDGTTPDKAFKTLKRTFEEIGNQAGTNGVLIYIVDTLDITGGTSEPSDIQLMNIKVYNNDGTSHYEGYYKDSDDTVNIRGQVYFKRYSQPKGYDADDPVYDGYSNETLLDSLFYIGNGGKLTLSGIYLDGHSISSDSINPTLVAPAVVAQSPLITVKGSGVLQCYRAEGVSNGVPTATLFINNFNEKNKNGPEYIVGHLNDSDIMEGSSAGIELLDGGTCILEYTEFSNLALGDQVISGGSDVYSNGYLHFSRYTNFGGSVFLEGFGTKEANHDTSRYLTVDVYGTPIQNNFHVMVRDSYMGRDMVHYQVGINATANDAGYFLLEERVKDFFCLSNRSGYPHILELQVPVAVYIDGTNGIDDQGDRFAGSTPKFPVKTLARAFELLKTRGGNTIYVVGTIQVNSDIQMTGQSYIGTGGAVMLGSTNKINIVRYVQPDFAVQDPVAGAAAEYDVEDYTGVLLNVRDGATAQFSANVYFDGHSEPKTSVDLPIGAVVSRNGEAKAPLITVEKGGALSLLSNVTLYNNNNTYDQENDLNGQNGGAISNRGTTTVDGTLFENNKAAKGSVAYQDGTFTIVSAPDKLAGHQNTFYLTTVNTGTAENPVWGTDHVIQTAVEIPENQIFEIDMDHAVKGRDVVQFTSGSAYNPNADAEHEHFRLGSTVPENLFLVEAEANPYVLELQDWEILKVEVPADIYLVVRRRGSYDSTNKLMSVNDSSAGMDLFTAPEYTIKNKGIYDAKVSISEFENKTLEADITTDPAYLMNLTASAAVTTAENDLYLAVKGLDDAIGGTGFNIAETSLQPYAESMVTAAPIVLGTLKTQTSGNFTFIGAVGNGFVDKYMDASFPIEGSTKAEVQEYMDGTSNSGVINARAKYLLKYKVEIVPPRRSP</sequence>
<dbReference type="SUPFAM" id="SSF51126">
    <property type="entry name" value="Pectin lyase-like"/>
    <property type="match status" value="1"/>
</dbReference>
<protein>
    <submittedName>
        <fullName evidence="3">Uncharacterized protein</fullName>
    </submittedName>
</protein>
<dbReference type="OrthoDB" id="2077806at2"/>
<evidence type="ECO:0000313" key="3">
    <source>
        <dbReference type="EMBL" id="PJJ28751.1"/>
    </source>
</evidence>
<evidence type="ECO:0000313" key="4">
    <source>
        <dbReference type="Proteomes" id="UP000231092"/>
    </source>
</evidence>
<dbReference type="InterPro" id="IPR011050">
    <property type="entry name" value="Pectin_lyase_fold/virulence"/>
</dbReference>